<keyword evidence="2" id="KW-1185">Reference proteome</keyword>
<organism evidence="1 2">
    <name type="scientific">Mycteria americana</name>
    <name type="common">Wood stork</name>
    <dbReference type="NCBI Taxonomy" id="33587"/>
    <lineage>
        <taxon>Eukaryota</taxon>
        <taxon>Metazoa</taxon>
        <taxon>Chordata</taxon>
        <taxon>Craniata</taxon>
        <taxon>Vertebrata</taxon>
        <taxon>Euteleostomi</taxon>
        <taxon>Archelosauria</taxon>
        <taxon>Archosauria</taxon>
        <taxon>Dinosauria</taxon>
        <taxon>Saurischia</taxon>
        <taxon>Theropoda</taxon>
        <taxon>Coelurosauria</taxon>
        <taxon>Aves</taxon>
        <taxon>Neognathae</taxon>
        <taxon>Neoaves</taxon>
        <taxon>Aequornithes</taxon>
        <taxon>Ciconiiformes</taxon>
        <taxon>Ciconiidae</taxon>
        <taxon>Mycteria</taxon>
    </lineage>
</organism>
<gene>
    <name evidence="1" type="ORF">QYF61_024045</name>
</gene>
<evidence type="ECO:0000313" key="1">
    <source>
        <dbReference type="EMBL" id="KAK4815286.1"/>
    </source>
</evidence>
<evidence type="ECO:0000313" key="2">
    <source>
        <dbReference type="Proteomes" id="UP001333110"/>
    </source>
</evidence>
<reference evidence="1 2" key="1">
    <citation type="journal article" date="2023" name="J. Hered.">
        <title>Chromosome-level genome of the wood stork (Mycteria americana) provides insight into avian chromosome evolution.</title>
        <authorList>
            <person name="Flamio R. Jr."/>
            <person name="Ramstad K.M."/>
        </authorList>
    </citation>
    <scope>NUCLEOTIDE SEQUENCE [LARGE SCALE GENOMIC DNA]</scope>
    <source>
        <strain evidence="1">JAX WOST 10</strain>
    </source>
</reference>
<dbReference type="EMBL" id="JAUNZN010000010">
    <property type="protein sequence ID" value="KAK4815286.1"/>
    <property type="molecule type" value="Genomic_DNA"/>
</dbReference>
<accession>A0AAN7NP01</accession>
<dbReference type="PANTHER" id="PTHR33332">
    <property type="entry name" value="REVERSE TRANSCRIPTASE DOMAIN-CONTAINING PROTEIN"/>
    <property type="match status" value="1"/>
</dbReference>
<dbReference type="Proteomes" id="UP001333110">
    <property type="component" value="Unassembled WGS sequence"/>
</dbReference>
<proteinExistence type="predicted"/>
<evidence type="ECO:0008006" key="3">
    <source>
        <dbReference type="Google" id="ProtNLM"/>
    </source>
</evidence>
<comment type="caution">
    <text evidence="1">The sequence shown here is derived from an EMBL/GenBank/DDBJ whole genome shotgun (WGS) entry which is preliminary data.</text>
</comment>
<sequence length="160" mass="18252">MSKQKPVTSGVPQGSVLRPILFNVFINGTDSGIECPLSKFADATKRSVHVASRSREAIVPLYSALVRPYLEYCIQCWGPQYKKDMDLLEQVQRRAMKMIQGLEHLCCEERLRELALFSLEKRRLRGDLLVAFQYLKGAYKKDQERLLPRPVVTGRGAILN</sequence>
<dbReference type="AlphaFoldDB" id="A0AAN7NP01"/>
<name>A0AAN7NP01_MYCAM</name>
<protein>
    <recommendedName>
        <fullName evidence="3">Reverse transcriptase domain-containing protein</fullName>
    </recommendedName>
</protein>